<dbReference type="RefSeq" id="YP_009953082.1">
    <property type="nucleotide sequence ID" value="NC_051618.1"/>
</dbReference>
<gene>
    <name evidence="1" type="primary">94</name>
    <name evidence="1" type="ORF">PBI_CURIOSIUM_94</name>
</gene>
<sequence>MSEAVIELKADRQHGLTTALLDVALANARRGDRVIFWSPSSRESADAFQQSRHLLDPHDPQVSRVCAANGNQYVAYDRGGRVQFVWGRSPEDVLCDTRTCGAAVYVFDDNRGSGAHIVRRNAMRDLRDRREVRFF</sequence>
<name>A0A5J6TW35_9CAUD</name>
<evidence type="ECO:0000313" key="2">
    <source>
        <dbReference type="Proteomes" id="UP000326870"/>
    </source>
</evidence>
<organism evidence="1 2">
    <name type="scientific">Mycobacterium phage Curiosium</name>
    <dbReference type="NCBI Taxonomy" id="2599859"/>
    <lineage>
        <taxon>Viruses</taxon>
        <taxon>Duplodnaviria</taxon>
        <taxon>Heunggongvirae</taxon>
        <taxon>Uroviricota</taxon>
        <taxon>Caudoviricetes</taxon>
        <taxon>Weiservirinae</taxon>
        <taxon>Anayavirus</taxon>
        <taxon>Anayavirus curiosium</taxon>
    </lineage>
</organism>
<keyword evidence="2" id="KW-1185">Reference proteome</keyword>
<dbReference type="EMBL" id="MN234226">
    <property type="protein sequence ID" value="QFG14137.1"/>
    <property type="molecule type" value="Genomic_DNA"/>
</dbReference>
<evidence type="ECO:0000313" key="1">
    <source>
        <dbReference type="EMBL" id="QFG14137.1"/>
    </source>
</evidence>
<dbReference type="KEGG" id="vg:60324545"/>
<accession>A0A5J6TW35</accession>
<proteinExistence type="predicted"/>
<protein>
    <submittedName>
        <fullName evidence="1">DNA binding protein</fullName>
    </submittedName>
</protein>
<dbReference type="Proteomes" id="UP000326870">
    <property type="component" value="Segment"/>
</dbReference>
<dbReference type="GeneID" id="60324545"/>
<reference evidence="1 2" key="1">
    <citation type="submission" date="2019-07" db="EMBL/GenBank/DDBJ databases">
        <authorList>
            <person name="Divens A.M."/>
            <person name="Garlena R.A."/>
            <person name="Russell D.A."/>
            <person name="Pope W.H."/>
            <person name="Jacobs-Sera D."/>
            <person name="Hatfull G.F."/>
        </authorList>
    </citation>
    <scope>NUCLEOTIDE SEQUENCE [LARGE SCALE GENOMIC DNA]</scope>
</reference>